<dbReference type="EMBL" id="JBJJXI010000062">
    <property type="protein sequence ID" value="KAL3397681.1"/>
    <property type="molecule type" value="Genomic_DNA"/>
</dbReference>
<proteinExistence type="predicted"/>
<evidence type="ECO:0000256" key="2">
    <source>
        <dbReference type="ARBA" id="ARBA00023043"/>
    </source>
</evidence>
<dbReference type="PROSITE" id="PS50088">
    <property type="entry name" value="ANK_REPEAT"/>
    <property type="match status" value="4"/>
</dbReference>
<feature type="repeat" description="ANK" evidence="3">
    <location>
        <begin position="184"/>
        <end position="217"/>
    </location>
</feature>
<dbReference type="AlphaFoldDB" id="A0ABD2WXC1"/>
<feature type="repeat" description="ANK" evidence="3">
    <location>
        <begin position="111"/>
        <end position="143"/>
    </location>
</feature>
<dbReference type="PANTHER" id="PTHR24161">
    <property type="entry name" value="ANK_REP_REGION DOMAIN-CONTAINING PROTEIN-RELATED"/>
    <property type="match status" value="1"/>
</dbReference>
<evidence type="ECO:0000256" key="1">
    <source>
        <dbReference type="ARBA" id="ARBA00022737"/>
    </source>
</evidence>
<feature type="repeat" description="ANK" evidence="3">
    <location>
        <begin position="258"/>
        <end position="284"/>
    </location>
</feature>
<evidence type="ECO:0000313" key="5">
    <source>
        <dbReference type="Proteomes" id="UP001627154"/>
    </source>
</evidence>
<dbReference type="SUPFAM" id="SSF48403">
    <property type="entry name" value="Ankyrin repeat"/>
    <property type="match status" value="1"/>
</dbReference>
<keyword evidence="2 3" id="KW-0040">ANK repeat</keyword>
<dbReference type="Proteomes" id="UP001627154">
    <property type="component" value="Unassembled WGS sequence"/>
</dbReference>
<accession>A0ABD2WXC1</accession>
<dbReference type="Pfam" id="PF12796">
    <property type="entry name" value="Ank_2"/>
    <property type="match status" value="2"/>
</dbReference>
<name>A0ABD2WXC1_9HYME</name>
<dbReference type="Gene3D" id="1.25.40.20">
    <property type="entry name" value="Ankyrin repeat-containing domain"/>
    <property type="match status" value="4"/>
</dbReference>
<dbReference type="SMART" id="SM00248">
    <property type="entry name" value="ANK"/>
    <property type="match status" value="8"/>
</dbReference>
<protein>
    <submittedName>
        <fullName evidence="4">Uncharacterized protein</fullName>
    </submittedName>
</protein>
<evidence type="ECO:0000313" key="4">
    <source>
        <dbReference type="EMBL" id="KAL3397681.1"/>
    </source>
</evidence>
<keyword evidence="5" id="KW-1185">Reference proteome</keyword>
<reference evidence="4 5" key="1">
    <citation type="journal article" date="2024" name="bioRxiv">
        <title>A reference genome for Trichogramma kaykai: A tiny desert-dwelling parasitoid wasp with competing sex-ratio distorters.</title>
        <authorList>
            <person name="Culotta J."/>
            <person name="Lindsey A.R."/>
        </authorList>
    </citation>
    <scope>NUCLEOTIDE SEQUENCE [LARGE SCALE GENOMIC DNA]</scope>
    <source>
        <strain evidence="4 5">KSX58</strain>
    </source>
</reference>
<comment type="caution">
    <text evidence="4">The sequence shown here is derived from an EMBL/GenBank/DDBJ whole genome shotgun (WGS) entry which is preliminary data.</text>
</comment>
<keyword evidence="1" id="KW-0677">Repeat</keyword>
<evidence type="ECO:0000256" key="3">
    <source>
        <dbReference type="PROSITE-ProRule" id="PRU00023"/>
    </source>
</evidence>
<gene>
    <name evidence="4" type="ORF">TKK_008763</name>
</gene>
<dbReference type="InterPro" id="IPR002110">
    <property type="entry name" value="Ankyrin_rpt"/>
</dbReference>
<dbReference type="PANTHER" id="PTHR24161:SF85">
    <property type="entry name" value="PALMITOYLTRANSFERASE HIP14"/>
    <property type="match status" value="1"/>
</dbReference>
<dbReference type="PROSITE" id="PS50297">
    <property type="entry name" value="ANK_REP_REGION"/>
    <property type="match status" value="4"/>
</dbReference>
<dbReference type="InterPro" id="IPR036770">
    <property type="entry name" value="Ankyrin_rpt-contain_sf"/>
</dbReference>
<sequence>MDNSGLTQFHSACKFGRYNDVKTFLESGQDPNLVVRATSESPLHLALVHNNRDVAALLLRYGADPNWANAEGSTPLHIICEGEHEFMLADLLFELCGELNQQLQVDAKNYDGNTPLHLALCIEDISLIELLLRKGADPNLPNDEGMTSLHIICIKTPANYLAKNFFEICGELNQCLQVNAKDKDDNTPLHLALKHFANKEVAQLLLKHGANPNLTNAEGSTPLHILSKSHTDGQLMEWFFEYIVDIEKTVQIDVKDNQGHTSLEWAVTKLSLNAVDVLLDRGADPSSFVFPTMKDSYNYSTSFNLELTSFILAVVEKLQKKGYKLNRRDTITIMNAFHEHGFSQARRVLTMIGTTTKSS</sequence>
<organism evidence="4 5">
    <name type="scientific">Trichogramma kaykai</name>
    <dbReference type="NCBI Taxonomy" id="54128"/>
    <lineage>
        <taxon>Eukaryota</taxon>
        <taxon>Metazoa</taxon>
        <taxon>Ecdysozoa</taxon>
        <taxon>Arthropoda</taxon>
        <taxon>Hexapoda</taxon>
        <taxon>Insecta</taxon>
        <taxon>Pterygota</taxon>
        <taxon>Neoptera</taxon>
        <taxon>Endopterygota</taxon>
        <taxon>Hymenoptera</taxon>
        <taxon>Apocrita</taxon>
        <taxon>Proctotrupomorpha</taxon>
        <taxon>Chalcidoidea</taxon>
        <taxon>Trichogrammatidae</taxon>
        <taxon>Trichogramma</taxon>
    </lineage>
</organism>
<feature type="repeat" description="ANK" evidence="3">
    <location>
        <begin position="38"/>
        <end position="70"/>
    </location>
</feature>